<evidence type="ECO:0008006" key="4">
    <source>
        <dbReference type="Google" id="ProtNLM"/>
    </source>
</evidence>
<keyword evidence="1" id="KW-0732">Signal</keyword>
<proteinExistence type="predicted"/>
<evidence type="ECO:0000313" key="3">
    <source>
        <dbReference type="Proteomes" id="UP000244056"/>
    </source>
</evidence>
<name>A0A2S0QB20_NODSP</name>
<dbReference type="GeneID" id="78019628"/>
<evidence type="ECO:0000313" key="2">
    <source>
        <dbReference type="EMBL" id="AVZ31571.1"/>
    </source>
</evidence>
<dbReference type="KEGG" id="nsp:BMF81_04414"/>
<feature type="signal peptide" evidence="1">
    <location>
        <begin position="1"/>
        <end position="26"/>
    </location>
</feature>
<dbReference type="RefSeq" id="WP_107806911.1">
    <property type="nucleotide sequence ID" value="NZ_CAWNZE010000001.1"/>
</dbReference>
<gene>
    <name evidence="2" type="ORF">BMF81_04414</name>
</gene>
<evidence type="ECO:0000256" key="1">
    <source>
        <dbReference type="SAM" id="SignalP"/>
    </source>
</evidence>
<dbReference type="Proteomes" id="UP000244056">
    <property type="component" value="Chromosome"/>
</dbReference>
<dbReference type="AlphaFoldDB" id="A0A2S0QB20"/>
<dbReference type="EMBL" id="CP020114">
    <property type="protein sequence ID" value="AVZ31571.1"/>
    <property type="molecule type" value="Genomic_DNA"/>
</dbReference>
<organism evidence="2 3">
    <name type="scientific">Nodularia spumigena UHCC 0039</name>
    <dbReference type="NCBI Taxonomy" id="1914872"/>
    <lineage>
        <taxon>Bacteria</taxon>
        <taxon>Bacillati</taxon>
        <taxon>Cyanobacteriota</taxon>
        <taxon>Cyanophyceae</taxon>
        <taxon>Nostocales</taxon>
        <taxon>Nodulariaceae</taxon>
        <taxon>Nodularia</taxon>
    </lineage>
</organism>
<sequence>MTTARAIDKIIIALLLVLSSSSSVCGQQQRFAKRVCDDPVGRVINGGDLHLSVGNLICPEDQIQPANGFKVKIICYASRRILEIQQSKNAVDECKTEVPQSRDICIPITPGYCSNTRGTGETENKPQLITPYVGRILNTRPRLSWVNVPEATSYTIQVNGMGVNWSKNVQNTSLPYPSSLPAMQFGRIYQITIIANQGDKPVSANSFVTIVLPELEAQGIKSVIEQIESLSLDEDALAIDLDAVYMSKNLLTEAIGVLAARTKNGTQNPAIYRMLGDRYLETGLLETNSLAAAKRSYAEAVKLARQKNDAEELAKAQAGIKLLESQSQAPTRTNAAQ</sequence>
<protein>
    <recommendedName>
        <fullName evidence="4">Tetratricopeptide repeat protein</fullName>
    </recommendedName>
</protein>
<accession>A0A2S0QB20</accession>
<reference evidence="2 3" key="1">
    <citation type="submission" date="2017-03" db="EMBL/GenBank/DDBJ databases">
        <title>Comparative genomics of the toxic Baltic Sea cyanobacteria Nodularia spumigena UHCC 0039 and its response on varying salinity.</title>
        <authorList>
            <person name="Teikari J.E."/>
        </authorList>
    </citation>
    <scope>NUCLEOTIDE SEQUENCE [LARGE SCALE GENOMIC DNA]</scope>
    <source>
        <strain evidence="2 3">UHCC 0039</strain>
    </source>
</reference>
<feature type="chain" id="PRO_5015591195" description="Tetratricopeptide repeat protein" evidence="1">
    <location>
        <begin position="27"/>
        <end position="337"/>
    </location>
</feature>